<keyword evidence="1" id="KW-0472">Membrane</keyword>
<keyword evidence="1" id="KW-1133">Transmembrane helix</keyword>
<sequence>MRKRVLPLLVVAVVPPLSMGAPIRLVKLLPPEPQLPSSFCHFPVCTPIVKDTLSSSMDGAIHACKMRSRKVDVRDKITFFVRLGGSGAADLLDLLVYGLQFAVYVLWWFEFEFNVRRWFFVREFSVWHVRPTVAIFGWLSMLYIFE</sequence>
<dbReference type="Proteomes" id="UP000307440">
    <property type="component" value="Unassembled WGS sequence"/>
</dbReference>
<evidence type="ECO:0000313" key="3">
    <source>
        <dbReference type="EMBL" id="TFK29609.1"/>
    </source>
</evidence>
<gene>
    <name evidence="3" type="ORF">FA15DRAFT_663758</name>
</gene>
<protein>
    <recommendedName>
        <fullName evidence="5">EXS domain-containing protein</fullName>
    </recommendedName>
</protein>
<accession>A0A5C3L9A5</accession>
<evidence type="ECO:0000256" key="2">
    <source>
        <dbReference type="SAM" id="SignalP"/>
    </source>
</evidence>
<proteinExistence type="predicted"/>
<feature type="signal peptide" evidence="2">
    <location>
        <begin position="1"/>
        <end position="20"/>
    </location>
</feature>
<evidence type="ECO:0008006" key="5">
    <source>
        <dbReference type="Google" id="ProtNLM"/>
    </source>
</evidence>
<keyword evidence="1" id="KW-0812">Transmembrane</keyword>
<evidence type="ECO:0000313" key="4">
    <source>
        <dbReference type="Proteomes" id="UP000307440"/>
    </source>
</evidence>
<keyword evidence="4" id="KW-1185">Reference proteome</keyword>
<feature type="chain" id="PRO_5023017599" description="EXS domain-containing protein" evidence="2">
    <location>
        <begin position="21"/>
        <end position="146"/>
    </location>
</feature>
<keyword evidence="2" id="KW-0732">Signal</keyword>
<reference evidence="3 4" key="1">
    <citation type="journal article" date="2019" name="Nat. Ecol. Evol.">
        <title>Megaphylogeny resolves global patterns of mushroom evolution.</title>
        <authorList>
            <person name="Varga T."/>
            <person name="Krizsan K."/>
            <person name="Foldi C."/>
            <person name="Dima B."/>
            <person name="Sanchez-Garcia M."/>
            <person name="Sanchez-Ramirez S."/>
            <person name="Szollosi G.J."/>
            <person name="Szarkandi J.G."/>
            <person name="Papp V."/>
            <person name="Albert L."/>
            <person name="Andreopoulos W."/>
            <person name="Angelini C."/>
            <person name="Antonin V."/>
            <person name="Barry K.W."/>
            <person name="Bougher N.L."/>
            <person name="Buchanan P."/>
            <person name="Buyck B."/>
            <person name="Bense V."/>
            <person name="Catcheside P."/>
            <person name="Chovatia M."/>
            <person name="Cooper J."/>
            <person name="Damon W."/>
            <person name="Desjardin D."/>
            <person name="Finy P."/>
            <person name="Geml J."/>
            <person name="Haridas S."/>
            <person name="Hughes K."/>
            <person name="Justo A."/>
            <person name="Karasinski D."/>
            <person name="Kautmanova I."/>
            <person name="Kiss B."/>
            <person name="Kocsube S."/>
            <person name="Kotiranta H."/>
            <person name="LaButti K.M."/>
            <person name="Lechner B.E."/>
            <person name="Liimatainen K."/>
            <person name="Lipzen A."/>
            <person name="Lukacs Z."/>
            <person name="Mihaltcheva S."/>
            <person name="Morgado L.N."/>
            <person name="Niskanen T."/>
            <person name="Noordeloos M.E."/>
            <person name="Ohm R.A."/>
            <person name="Ortiz-Santana B."/>
            <person name="Ovrebo C."/>
            <person name="Racz N."/>
            <person name="Riley R."/>
            <person name="Savchenko A."/>
            <person name="Shiryaev A."/>
            <person name="Soop K."/>
            <person name="Spirin V."/>
            <person name="Szebenyi C."/>
            <person name="Tomsovsky M."/>
            <person name="Tulloss R.E."/>
            <person name="Uehling J."/>
            <person name="Grigoriev I.V."/>
            <person name="Vagvolgyi C."/>
            <person name="Papp T."/>
            <person name="Martin F.M."/>
            <person name="Miettinen O."/>
            <person name="Hibbett D.S."/>
            <person name="Nagy L.G."/>
        </authorList>
    </citation>
    <scope>NUCLEOTIDE SEQUENCE [LARGE SCALE GENOMIC DNA]</scope>
    <source>
        <strain evidence="3 4">CBS 121175</strain>
    </source>
</reference>
<organism evidence="3 4">
    <name type="scientific">Coprinopsis marcescibilis</name>
    <name type="common">Agaric fungus</name>
    <name type="synonym">Psathyrella marcescibilis</name>
    <dbReference type="NCBI Taxonomy" id="230819"/>
    <lineage>
        <taxon>Eukaryota</taxon>
        <taxon>Fungi</taxon>
        <taxon>Dikarya</taxon>
        <taxon>Basidiomycota</taxon>
        <taxon>Agaricomycotina</taxon>
        <taxon>Agaricomycetes</taxon>
        <taxon>Agaricomycetidae</taxon>
        <taxon>Agaricales</taxon>
        <taxon>Agaricineae</taxon>
        <taxon>Psathyrellaceae</taxon>
        <taxon>Coprinopsis</taxon>
    </lineage>
</organism>
<feature type="transmembrane region" description="Helical" evidence="1">
    <location>
        <begin position="127"/>
        <end position="145"/>
    </location>
</feature>
<dbReference type="AlphaFoldDB" id="A0A5C3L9A5"/>
<feature type="transmembrane region" description="Helical" evidence="1">
    <location>
        <begin position="94"/>
        <end position="115"/>
    </location>
</feature>
<evidence type="ECO:0000256" key="1">
    <source>
        <dbReference type="SAM" id="Phobius"/>
    </source>
</evidence>
<name>A0A5C3L9A5_COPMA</name>
<dbReference type="EMBL" id="ML210148">
    <property type="protein sequence ID" value="TFK29609.1"/>
    <property type="molecule type" value="Genomic_DNA"/>
</dbReference>